<dbReference type="Proteomes" id="UP000008842">
    <property type="component" value="Chromosome"/>
</dbReference>
<dbReference type="HOGENOM" id="CLU_3357687_0_0_10"/>
<evidence type="ECO:0000256" key="1">
    <source>
        <dbReference type="SAM" id="MobiDB-lite"/>
    </source>
</evidence>
<feature type="region of interest" description="Disordered" evidence="1">
    <location>
        <begin position="12"/>
        <end position="36"/>
    </location>
</feature>
<dbReference type="AlphaFoldDB" id="B2RKR3"/>
<evidence type="ECO:0000313" key="3">
    <source>
        <dbReference type="Proteomes" id="UP000008842"/>
    </source>
</evidence>
<protein>
    <submittedName>
        <fullName evidence="2">Uncharacterized protein</fullName>
    </submittedName>
</protein>
<organism evidence="2 3">
    <name type="scientific">Porphyromonas gingivalis (strain ATCC 33277 / DSM 20709 / CIP 103683 / JCM 12257 / NCTC 11834 / 2561)</name>
    <dbReference type="NCBI Taxonomy" id="431947"/>
    <lineage>
        <taxon>Bacteria</taxon>
        <taxon>Pseudomonadati</taxon>
        <taxon>Bacteroidota</taxon>
        <taxon>Bacteroidia</taxon>
        <taxon>Bacteroidales</taxon>
        <taxon>Porphyromonadaceae</taxon>
        <taxon>Porphyromonas</taxon>
    </lineage>
</organism>
<proteinExistence type="predicted"/>
<name>B2RKR3_PORG3</name>
<accession>B2RKR3</accession>
<feature type="compositionally biased region" description="Basic and acidic residues" evidence="1">
    <location>
        <begin position="18"/>
        <end position="36"/>
    </location>
</feature>
<sequence>MLYQLSYFRSLSRNGTSVEKENETMYPERDLNPHSR</sequence>
<evidence type="ECO:0000313" key="2">
    <source>
        <dbReference type="EMBL" id="BAG33958.1"/>
    </source>
</evidence>
<dbReference type="EMBL" id="AP009380">
    <property type="protein sequence ID" value="BAG33958.1"/>
    <property type="molecule type" value="Genomic_DNA"/>
</dbReference>
<reference evidence="2 3" key="1">
    <citation type="journal article" date="2008" name="DNA Res.">
        <title>Determination of the genome sequence of Porphyromonas gingivalis strain ATCC 33277 and genomic comparison with strain W83 revealed extensive genome rearrangements in P. gingivalis.</title>
        <authorList>
            <person name="Naito M."/>
            <person name="Hirakawa H."/>
            <person name="Yamashita A."/>
            <person name="Ohara N."/>
            <person name="Shoji M."/>
            <person name="Yukitake H."/>
            <person name="Nakayama K."/>
            <person name="Toh H."/>
            <person name="Yoshimura F."/>
            <person name="Kuhara S."/>
            <person name="Hattori M."/>
            <person name="Hayashi T."/>
            <person name="Nakayama K."/>
        </authorList>
    </citation>
    <scope>NUCLEOTIDE SEQUENCE [LARGE SCALE GENOMIC DNA]</scope>
    <source>
        <strain evidence="3">ATCC 33277 / DSM 20709 / CIP 103683 / JCM 12257 / NCTC 11834 / 2561</strain>
    </source>
</reference>
<dbReference type="KEGG" id="pgn:PGN_1439"/>
<gene>
    <name evidence="2" type="ordered locus">PGN_1439</name>
</gene>